<reference evidence="2" key="1">
    <citation type="submission" date="2022-11" db="UniProtKB">
        <authorList>
            <consortium name="WormBaseParasite"/>
        </authorList>
    </citation>
    <scope>IDENTIFICATION</scope>
</reference>
<proteinExistence type="predicted"/>
<organism evidence="1 2">
    <name type="scientific">Panagrolaimus sp. PS1159</name>
    <dbReference type="NCBI Taxonomy" id="55785"/>
    <lineage>
        <taxon>Eukaryota</taxon>
        <taxon>Metazoa</taxon>
        <taxon>Ecdysozoa</taxon>
        <taxon>Nematoda</taxon>
        <taxon>Chromadorea</taxon>
        <taxon>Rhabditida</taxon>
        <taxon>Tylenchina</taxon>
        <taxon>Panagrolaimomorpha</taxon>
        <taxon>Panagrolaimoidea</taxon>
        <taxon>Panagrolaimidae</taxon>
        <taxon>Panagrolaimus</taxon>
    </lineage>
</organism>
<accession>A0AC35GW35</accession>
<name>A0AC35GW35_9BILA</name>
<evidence type="ECO:0000313" key="2">
    <source>
        <dbReference type="WBParaSite" id="PS1159_v2.g9114.t1"/>
    </source>
</evidence>
<dbReference type="Proteomes" id="UP000887580">
    <property type="component" value="Unplaced"/>
</dbReference>
<evidence type="ECO:0000313" key="1">
    <source>
        <dbReference type="Proteomes" id="UP000887580"/>
    </source>
</evidence>
<sequence length="446" mass="51328">MFRVIFCLFLSQFITTSIAYQSYRGYKLFHINTGEEIAPLLEQLETDGVQIDEDTGKPRLLIDVWAEPHRQRNYAHVMVAPEFTKTFKELLEAEGFTDYRIIKRDIQKDIDRSHWRSTVRKSRRYRRKISSSTEFNINEYHNYDAIVDYLNKVSEENLNLTQKFEIGDTFEGRKLIGIKIGSNVRKFKPAVFIDAGIHSREWIAPASALYLINKLITGYGTEGRVTGILDKFDFYFVPVANPDGYAYTFDKDRLWRKTRSRNVTVNKWCVGADANRNWGGKGWGEVGANRSPCSNIYAGAVPFSEPEVVGLKNFIEKNVKDLKIYISLHSYGQLLLSPWGYTNDKPENHEDQKRAAQLAVEAIKVETSAEYSYGTIAEIMYPAAGTSIDYMQDFGVPYIYGIELRPEDMEDIYGFTVPKEQIEPTGRELFAAISRMCDYVVEHKML</sequence>
<dbReference type="WBParaSite" id="PS1159_v2.g9114.t1">
    <property type="protein sequence ID" value="PS1159_v2.g9114.t1"/>
    <property type="gene ID" value="PS1159_v2.g9114"/>
</dbReference>
<protein>
    <submittedName>
        <fullName evidence="2">Peptidase M14 carboxypeptidase A domain-containing protein</fullName>
    </submittedName>
</protein>